<name>A0A845I620_9BURK</name>
<evidence type="ECO:0000259" key="4">
    <source>
        <dbReference type="Pfam" id="PF25800"/>
    </source>
</evidence>
<keyword evidence="2" id="KW-0472">Membrane</keyword>
<dbReference type="RefSeq" id="WP_161036650.1">
    <property type="nucleotide sequence ID" value="NZ_WWCL01000004.1"/>
</dbReference>
<feature type="region of interest" description="Disordered" evidence="1">
    <location>
        <begin position="167"/>
        <end position="222"/>
    </location>
</feature>
<dbReference type="Pfam" id="PF25800">
    <property type="entry name" value="FimV_N"/>
    <property type="match status" value="1"/>
</dbReference>
<keyword evidence="2" id="KW-1133">Transmembrane helix</keyword>
<feature type="transmembrane region" description="Helical" evidence="2">
    <location>
        <begin position="444"/>
        <end position="466"/>
    </location>
</feature>
<comment type="caution">
    <text evidence="5">The sequence shown here is derived from an EMBL/GenBank/DDBJ whole genome shotgun (WGS) entry which is preliminary data.</text>
</comment>
<protein>
    <recommendedName>
        <fullName evidence="4">FimV N-terminal domain-containing protein</fullName>
    </recommendedName>
</protein>
<dbReference type="EMBL" id="WWCL01000004">
    <property type="protein sequence ID" value="MYN47266.1"/>
    <property type="molecule type" value="Genomic_DNA"/>
</dbReference>
<evidence type="ECO:0000256" key="1">
    <source>
        <dbReference type="SAM" id="MobiDB-lite"/>
    </source>
</evidence>
<evidence type="ECO:0000313" key="5">
    <source>
        <dbReference type="EMBL" id="MYN47266.1"/>
    </source>
</evidence>
<feature type="signal peptide" evidence="3">
    <location>
        <begin position="1"/>
        <end position="25"/>
    </location>
</feature>
<dbReference type="Proteomes" id="UP000444316">
    <property type="component" value="Unassembled WGS sequence"/>
</dbReference>
<proteinExistence type="predicted"/>
<feature type="compositionally biased region" description="Low complexity" evidence="1">
    <location>
        <begin position="193"/>
        <end position="222"/>
    </location>
</feature>
<feature type="domain" description="FimV N-terminal" evidence="4">
    <location>
        <begin position="27"/>
        <end position="130"/>
    </location>
</feature>
<feature type="region of interest" description="Disordered" evidence="1">
    <location>
        <begin position="482"/>
        <end position="510"/>
    </location>
</feature>
<feature type="compositionally biased region" description="Basic and acidic residues" evidence="1">
    <location>
        <begin position="486"/>
        <end position="496"/>
    </location>
</feature>
<keyword evidence="6" id="KW-1185">Reference proteome</keyword>
<evidence type="ECO:0000256" key="2">
    <source>
        <dbReference type="SAM" id="Phobius"/>
    </source>
</evidence>
<sequence>MQRSPFLTSITTIAGSLLLATAAPAAELGDIAVRSYIGQPLSADIELVQVAPDEAASLQVRLAQENVYRGANISMNPALTGLHMTIVRRDGRQYLRVSTSRPIEADYLHLFLELSGGGRQEVRAATVWLQADPNPSMRTSAVPAAAVGSPAPAPLPAVAAAPVSPAEPAPVRSRAAPMPSLHESEVGVPGGLRASAAAAPVRRPAAPARPAPARAASSGEAATDGALPVPVAQALLPMPNLPLPKGVKRAQPPAACAAAPASAPAAAKECAAFDAHSQQLNSKLTELEGKLKVLQGALGAAPAAKASAAAPAATADAKPAASSAAASATASASASVASSAPAKLASSAAAHASEPAAAGGEAASGERWVPPPGVQGELAKARAAAALAEASEAGAASASASASASAEAAASEAASVPMKKVKVLPKLKYKKEKPPEPSPGSSTLPLIAAGAGVAALVLGLAGWLFWRKKRGAPPLKIGQLFRKKKAAEPEVKHEEAPPLEEVTPESLMQQ</sequence>
<dbReference type="AlphaFoldDB" id="A0A845I620"/>
<dbReference type="InterPro" id="IPR057840">
    <property type="entry name" value="FimV_N"/>
</dbReference>
<keyword evidence="3" id="KW-0732">Signal</keyword>
<organism evidence="5 6">
    <name type="scientific">Duganella fentianensis</name>
    <dbReference type="NCBI Taxonomy" id="2692177"/>
    <lineage>
        <taxon>Bacteria</taxon>
        <taxon>Pseudomonadati</taxon>
        <taxon>Pseudomonadota</taxon>
        <taxon>Betaproteobacteria</taxon>
        <taxon>Burkholderiales</taxon>
        <taxon>Oxalobacteraceae</taxon>
        <taxon>Telluria group</taxon>
        <taxon>Duganella</taxon>
    </lineage>
</organism>
<feature type="chain" id="PRO_5032623656" description="FimV N-terminal domain-containing protein" evidence="3">
    <location>
        <begin position="26"/>
        <end position="510"/>
    </location>
</feature>
<accession>A0A845I620</accession>
<reference evidence="5" key="1">
    <citation type="submission" date="2019-12" db="EMBL/GenBank/DDBJ databases">
        <title>Novel species isolated from a subtropical stream in China.</title>
        <authorList>
            <person name="Lu H."/>
        </authorList>
    </citation>
    <scope>NUCLEOTIDE SEQUENCE [LARGE SCALE GENOMIC DNA]</scope>
    <source>
        <strain evidence="5">FT93W</strain>
    </source>
</reference>
<evidence type="ECO:0000256" key="3">
    <source>
        <dbReference type="SAM" id="SignalP"/>
    </source>
</evidence>
<gene>
    <name evidence="5" type="ORF">GTP23_19665</name>
</gene>
<keyword evidence="2" id="KW-0812">Transmembrane</keyword>
<evidence type="ECO:0000313" key="6">
    <source>
        <dbReference type="Proteomes" id="UP000444316"/>
    </source>
</evidence>